<evidence type="ECO:0008006" key="3">
    <source>
        <dbReference type="Google" id="ProtNLM"/>
    </source>
</evidence>
<name>A0A2K9LM75_9GAMM</name>
<dbReference type="InterPro" id="IPR009659">
    <property type="entry name" value="DUF1249"/>
</dbReference>
<proteinExistence type="predicted"/>
<evidence type="ECO:0000313" key="2">
    <source>
        <dbReference type="Proteomes" id="UP000235116"/>
    </source>
</evidence>
<dbReference type="AlphaFoldDB" id="A0A2K9LM75"/>
<dbReference type="EMBL" id="CP022684">
    <property type="protein sequence ID" value="AUM13456.1"/>
    <property type="molecule type" value="Genomic_DNA"/>
</dbReference>
<accession>A0A2K9LM75</accession>
<organism evidence="1 2">
    <name type="scientific">Ketobacter alkanivorans</name>
    <dbReference type="NCBI Taxonomy" id="1917421"/>
    <lineage>
        <taxon>Bacteria</taxon>
        <taxon>Pseudomonadati</taxon>
        <taxon>Pseudomonadota</taxon>
        <taxon>Gammaproteobacteria</taxon>
        <taxon>Pseudomonadales</taxon>
        <taxon>Ketobacteraceae</taxon>
        <taxon>Ketobacter</taxon>
    </lineage>
</organism>
<keyword evidence="2" id="KW-1185">Reference proteome</keyword>
<dbReference type="OrthoDB" id="9793663at2"/>
<dbReference type="Proteomes" id="UP000235116">
    <property type="component" value="Chromosome"/>
</dbReference>
<dbReference type="KEGG" id="kak:Kalk_13950"/>
<reference evidence="2" key="1">
    <citation type="submission" date="2017-08" db="EMBL/GenBank/DDBJ databases">
        <title>Direct submision.</title>
        <authorList>
            <person name="Kim S.-J."/>
            <person name="Rhee S.-K."/>
        </authorList>
    </citation>
    <scope>NUCLEOTIDE SEQUENCE [LARGE SCALE GENOMIC DNA]</scope>
    <source>
        <strain evidence="2">GI5</strain>
    </source>
</reference>
<dbReference type="RefSeq" id="WP_101894834.1">
    <property type="nucleotide sequence ID" value="NZ_CP022684.1"/>
</dbReference>
<evidence type="ECO:0000313" key="1">
    <source>
        <dbReference type="EMBL" id="AUM13456.1"/>
    </source>
</evidence>
<dbReference type="PANTHER" id="PTHR38774">
    <property type="entry name" value="CYTOPLASMIC PROTEIN-RELATED"/>
    <property type="match status" value="1"/>
</dbReference>
<sequence>MKPKKGYTPNLSKLMSDCEINYHRLMRLLPEIDDLEEWRFGVDANTEQLKQVSIHIVERSKYTTTVAVAQESLLDDWVPKPTLTVRLYHDAQMAEVLTFQRNRYIRQTYAYPNEKMFQPDEKAQLNVFLGEWLEFCLRSGRALLKA</sequence>
<dbReference type="PANTHER" id="PTHR38774:SF1">
    <property type="entry name" value="CYTOPLASMIC PROTEIN"/>
    <property type="match status" value="1"/>
</dbReference>
<protein>
    <recommendedName>
        <fullName evidence="3">Cytoplasmic protein</fullName>
    </recommendedName>
</protein>
<dbReference type="Pfam" id="PF06853">
    <property type="entry name" value="DUF1249"/>
    <property type="match status" value="1"/>
</dbReference>
<gene>
    <name evidence="1" type="ORF">Kalk_13950</name>
</gene>